<feature type="coiled-coil region" evidence="6">
    <location>
        <begin position="296"/>
        <end position="337"/>
    </location>
</feature>
<dbReference type="GO" id="GO:0008270">
    <property type="term" value="F:zinc ion binding"/>
    <property type="evidence" value="ECO:0007669"/>
    <property type="project" value="UniProtKB-KW"/>
</dbReference>
<dbReference type="Pfam" id="PF21788">
    <property type="entry name" value="TNP-like_GBD"/>
    <property type="match status" value="1"/>
</dbReference>
<keyword evidence="3" id="KW-0862">Zinc</keyword>
<dbReference type="OrthoDB" id="6485269at2759"/>
<dbReference type="Proteomes" id="UP000478052">
    <property type="component" value="Unassembled WGS sequence"/>
</dbReference>
<keyword evidence="2 5" id="KW-0863">Zinc-finger</keyword>
<accession>A0A6G0VWE3</accession>
<feature type="domain" description="THAP-type" evidence="7">
    <location>
        <begin position="1"/>
        <end position="103"/>
    </location>
</feature>
<dbReference type="InterPro" id="IPR038441">
    <property type="entry name" value="THAP_Znf_sf"/>
</dbReference>
<dbReference type="InterPro" id="IPR048366">
    <property type="entry name" value="TNP-like_GBD"/>
</dbReference>
<dbReference type="InterPro" id="IPR048365">
    <property type="entry name" value="TNP-like_RNaseH_N"/>
</dbReference>
<dbReference type="PANTHER" id="PTHR47577">
    <property type="entry name" value="THAP DOMAIN-CONTAINING PROTEIN 6"/>
    <property type="match status" value="1"/>
</dbReference>
<evidence type="ECO:0000259" key="7">
    <source>
        <dbReference type="PROSITE" id="PS50950"/>
    </source>
</evidence>
<dbReference type="InterPro" id="IPR006612">
    <property type="entry name" value="THAP_Znf"/>
</dbReference>
<gene>
    <name evidence="8" type="ORF">FWK35_00029031</name>
</gene>
<dbReference type="GO" id="GO:0003677">
    <property type="term" value="F:DNA binding"/>
    <property type="evidence" value="ECO:0007669"/>
    <property type="project" value="UniProtKB-UniRule"/>
</dbReference>
<sequence>MVKCCFEPRCNTGYALDVKQRKSIGFKNKSLFKAPKNTELLARWHRAIPRKDKMLTEKCYICELHFKENDILFCDETTLNDGTVNKIKRIRPILKAGAVPSIFPNLPFYLTKHTINRKPPLKRSINIDKKMSKPSQACLNTVENSHEEFSFQYLKENLNLLEKPGNKWMFGLTDDEVVLAIWNSDSEKRIVISNNLIVKIFLNGIEILFDCNIINTTLLSMNDTNKLLKYIHSLIACKGITSANNINRSITCKGYVEKRLGQRGPMSSYCFDCRIERKKMADRIRKKVFNPRGKIRNKTQKSAKQLKRKVSRLRNKVIELRRKMNKIKELCASTNEEILIKTIQKLPKNQQEAVKTCFDASKVASSNGRRYTLNWIYECMLIRIKSRKTYEHIRIHNILTLPSVETIRKYLKHTKGVYGFQPSTFTCLKEKSKHININERRGTLLLDEMKVSEQLVFDKETLKVNGFTDLGKYTPLDQKQKKGDHALVLMFQPFRGQWVQAVACFLSRGAANSAVLHQIVIEAIILIEKSGFFVDVVTTDGAAWNRGMWNKFGISENNVSCEHIFDNNRRLWFMSDFPHLIKNLRNSLIKQNETWTPEGGIQIKHWDAVIDEEKLQEYSLKISKLQTEDMHPKFYQKMNVGRAFRFFSEDTAIAMELYKSNNTKLEGCENSISLIKRVHNLIKTMNSRTQNGALRINSPEENCIKEFLVYLIDWESRSKSLGYGFITDNTCYGLKVTLKATLELLSFLCAECDYYFLMTSRLNQDSLERFFGMMRSACGSNDHPDAILFIQMFRLLSTYSLVKPPKGSNVSGGDMINTLLNIKDITNTNERAQRINQELDQILDKGHSEKIEFASYIHDHDYGLPDTSSLILSYLAGYIARKSTRFTKCQRCLLTLKNELTSSRDKLIDMRSKGYLIHPSDCLFVLISTLEKITLQTLISEELNVDTIFSITSHLWTDTASLPFVGCEEHNMDLTKSIVRFFITMRMHFIVRRSNYNETTKKKEKTKCSRKLSKL</sequence>
<dbReference type="AlphaFoldDB" id="A0A6G0VWE3"/>
<dbReference type="Pfam" id="PF21787">
    <property type="entry name" value="TNP-like_RNaseH_N"/>
    <property type="match status" value="1"/>
</dbReference>
<dbReference type="SMART" id="SM00980">
    <property type="entry name" value="THAP"/>
    <property type="match status" value="1"/>
</dbReference>
<organism evidence="8 9">
    <name type="scientific">Aphis craccivora</name>
    <name type="common">Cowpea aphid</name>
    <dbReference type="NCBI Taxonomy" id="307492"/>
    <lineage>
        <taxon>Eukaryota</taxon>
        <taxon>Metazoa</taxon>
        <taxon>Ecdysozoa</taxon>
        <taxon>Arthropoda</taxon>
        <taxon>Hexapoda</taxon>
        <taxon>Insecta</taxon>
        <taxon>Pterygota</taxon>
        <taxon>Neoptera</taxon>
        <taxon>Paraneoptera</taxon>
        <taxon>Hemiptera</taxon>
        <taxon>Sternorrhyncha</taxon>
        <taxon>Aphidomorpha</taxon>
        <taxon>Aphidoidea</taxon>
        <taxon>Aphididae</taxon>
        <taxon>Aphidini</taxon>
        <taxon>Aphis</taxon>
        <taxon>Aphis</taxon>
    </lineage>
</organism>
<dbReference type="InterPro" id="IPR048367">
    <property type="entry name" value="TNP-like_RNaseH_C"/>
</dbReference>
<dbReference type="Pfam" id="PF05485">
    <property type="entry name" value="THAP"/>
    <property type="match status" value="1"/>
</dbReference>
<dbReference type="EMBL" id="VUJU01010998">
    <property type="protein sequence ID" value="KAF0712250.1"/>
    <property type="molecule type" value="Genomic_DNA"/>
</dbReference>
<evidence type="ECO:0000313" key="9">
    <source>
        <dbReference type="Proteomes" id="UP000478052"/>
    </source>
</evidence>
<dbReference type="SUPFAM" id="SSF57716">
    <property type="entry name" value="Glucocorticoid receptor-like (DNA-binding domain)"/>
    <property type="match status" value="1"/>
</dbReference>
<dbReference type="PANTHER" id="PTHR47577:SF2">
    <property type="entry name" value="THAP DOMAIN CONTAINING 9"/>
    <property type="match status" value="1"/>
</dbReference>
<reference evidence="8 9" key="1">
    <citation type="submission" date="2019-08" db="EMBL/GenBank/DDBJ databases">
        <title>Whole genome of Aphis craccivora.</title>
        <authorList>
            <person name="Voronova N.V."/>
            <person name="Shulinski R.S."/>
            <person name="Bandarenka Y.V."/>
            <person name="Zhorov D.G."/>
            <person name="Warner D."/>
        </authorList>
    </citation>
    <scope>NUCLEOTIDE SEQUENCE [LARGE SCALE GENOMIC DNA]</scope>
    <source>
        <strain evidence="8">180601</strain>
        <tissue evidence="8">Whole Body</tissue>
    </source>
</reference>
<protein>
    <recommendedName>
        <fullName evidence="7">THAP-type domain-containing protein</fullName>
    </recommendedName>
</protein>
<evidence type="ECO:0000256" key="5">
    <source>
        <dbReference type="PROSITE-ProRule" id="PRU00309"/>
    </source>
</evidence>
<keyword evidence="1" id="KW-0479">Metal-binding</keyword>
<keyword evidence="9" id="KW-1185">Reference proteome</keyword>
<evidence type="ECO:0000256" key="4">
    <source>
        <dbReference type="ARBA" id="ARBA00023125"/>
    </source>
</evidence>
<dbReference type="Pfam" id="PF21789">
    <property type="entry name" value="TNP-like_RNaseH_C"/>
    <property type="match status" value="1"/>
</dbReference>
<evidence type="ECO:0000256" key="3">
    <source>
        <dbReference type="ARBA" id="ARBA00022833"/>
    </source>
</evidence>
<dbReference type="PROSITE" id="PS50950">
    <property type="entry name" value="ZF_THAP"/>
    <property type="match status" value="1"/>
</dbReference>
<evidence type="ECO:0000256" key="6">
    <source>
        <dbReference type="SAM" id="Coils"/>
    </source>
</evidence>
<dbReference type="Gene3D" id="6.20.210.20">
    <property type="entry name" value="THAP domain"/>
    <property type="match status" value="1"/>
</dbReference>
<comment type="caution">
    <text evidence="8">The sequence shown here is derived from an EMBL/GenBank/DDBJ whole genome shotgun (WGS) entry which is preliminary data.</text>
</comment>
<evidence type="ECO:0000256" key="2">
    <source>
        <dbReference type="ARBA" id="ARBA00022771"/>
    </source>
</evidence>
<proteinExistence type="predicted"/>
<evidence type="ECO:0000256" key="1">
    <source>
        <dbReference type="ARBA" id="ARBA00022723"/>
    </source>
</evidence>
<name>A0A6G0VWE3_APHCR</name>
<keyword evidence="6" id="KW-0175">Coiled coil</keyword>
<keyword evidence="4 5" id="KW-0238">DNA-binding</keyword>
<evidence type="ECO:0000313" key="8">
    <source>
        <dbReference type="EMBL" id="KAF0712250.1"/>
    </source>
</evidence>